<evidence type="ECO:0000313" key="12">
    <source>
        <dbReference type="Proteomes" id="UP000694403"/>
    </source>
</evidence>
<keyword evidence="3" id="KW-0963">Cytoplasm</keyword>
<comment type="subcellular location">
    <subcellularLocation>
        <location evidence="1">Cell junction</location>
        <location evidence="1">Focal adhesion</location>
    </subcellularLocation>
    <subcellularLocation>
        <location evidence="2">Cytoplasm</location>
    </subcellularLocation>
</comment>
<dbReference type="GO" id="GO:0050859">
    <property type="term" value="P:negative regulation of B cell receptor signaling pathway"/>
    <property type="evidence" value="ECO:0007669"/>
    <property type="project" value="TreeGrafter"/>
</dbReference>
<dbReference type="PROSITE" id="PS00478">
    <property type="entry name" value="LIM_DOMAIN_1"/>
    <property type="match status" value="1"/>
</dbReference>
<protein>
    <submittedName>
        <fullName evidence="11">Leupaxin</fullName>
    </submittedName>
</protein>
<proteinExistence type="predicted"/>
<dbReference type="PANTHER" id="PTHR24216:SF23">
    <property type="entry name" value="LEUPAXIN"/>
    <property type="match status" value="1"/>
</dbReference>
<keyword evidence="4 9" id="KW-0479">Metal-binding</keyword>
<evidence type="ECO:0000256" key="2">
    <source>
        <dbReference type="ARBA" id="ARBA00004496"/>
    </source>
</evidence>
<evidence type="ECO:0000256" key="9">
    <source>
        <dbReference type="PROSITE-ProRule" id="PRU00125"/>
    </source>
</evidence>
<dbReference type="SMART" id="SM00132">
    <property type="entry name" value="LIM"/>
    <property type="match status" value="3"/>
</dbReference>
<evidence type="ECO:0000256" key="7">
    <source>
        <dbReference type="ARBA" id="ARBA00022949"/>
    </source>
</evidence>
<organism evidence="11 12">
    <name type="scientific">Chelydra serpentina</name>
    <name type="common">Snapping turtle</name>
    <name type="synonym">Testudo serpentina</name>
    <dbReference type="NCBI Taxonomy" id="8475"/>
    <lineage>
        <taxon>Eukaryota</taxon>
        <taxon>Metazoa</taxon>
        <taxon>Chordata</taxon>
        <taxon>Craniata</taxon>
        <taxon>Vertebrata</taxon>
        <taxon>Euteleostomi</taxon>
        <taxon>Archelosauria</taxon>
        <taxon>Testudinata</taxon>
        <taxon>Testudines</taxon>
        <taxon>Cryptodira</taxon>
        <taxon>Durocryptodira</taxon>
        <taxon>Americhelydia</taxon>
        <taxon>Chelydroidea</taxon>
        <taxon>Chelydridae</taxon>
        <taxon>Chelydra</taxon>
    </lineage>
</organism>
<dbReference type="Proteomes" id="UP000694403">
    <property type="component" value="Unplaced"/>
</dbReference>
<sequence length="193" mass="21497">LPPPPQSPITAESPMITALGKTWHPEHFTCTQCGQEMGSSPFYERGGLAYCQEDYHQLFSPRGCFFSPLSPLLTAMDKTWHPEHFFCAHCGKVFTTGSFFELDGRPYCELHFHQRQGSVCHGCGKPITGRCISAMGRRFHPEHFICAFCLSQLQKGTFRDHGDKAYCHPCYGKGLHTETGSVGQPPLASLARS</sequence>
<dbReference type="FunFam" id="2.10.110.10:FF:000009">
    <property type="entry name" value="Paxillin isoform 1"/>
    <property type="match status" value="1"/>
</dbReference>
<dbReference type="CDD" id="cd09339">
    <property type="entry name" value="LIM4_Paxillin_like"/>
    <property type="match status" value="1"/>
</dbReference>
<evidence type="ECO:0000256" key="6">
    <source>
        <dbReference type="ARBA" id="ARBA00022833"/>
    </source>
</evidence>
<dbReference type="PROSITE" id="PS50023">
    <property type="entry name" value="LIM_DOMAIN_2"/>
    <property type="match status" value="2"/>
</dbReference>
<dbReference type="AlphaFoldDB" id="A0A8C3RXH1"/>
<evidence type="ECO:0000256" key="1">
    <source>
        <dbReference type="ARBA" id="ARBA00004246"/>
    </source>
</evidence>
<dbReference type="FunFam" id="2.10.110.10:FF:000008">
    <property type="entry name" value="Paxillin isoform 1"/>
    <property type="match status" value="1"/>
</dbReference>
<evidence type="ECO:0000256" key="3">
    <source>
        <dbReference type="ARBA" id="ARBA00022490"/>
    </source>
</evidence>
<dbReference type="GO" id="GO:0034446">
    <property type="term" value="P:substrate adhesion-dependent cell spreading"/>
    <property type="evidence" value="ECO:0007669"/>
    <property type="project" value="TreeGrafter"/>
</dbReference>
<keyword evidence="8 9" id="KW-0440">LIM domain</keyword>
<dbReference type="Pfam" id="PF00412">
    <property type="entry name" value="LIM"/>
    <property type="match status" value="3"/>
</dbReference>
<evidence type="ECO:0000256" key="8">
    <source>
        <dbReference type="ARBA" id="ARBA00023038"/>
    </source>
</evidence>
<name>A0A8C3RXH1_CHESE</name>
<evidence type="ECO:0000259" key="10">
    <source>
        <dbReference type="PROSITE" id="PS50023"/>
    </source>
</evidence>
<keyword evidence="12" id="KW-1185">Reference proteome</keyword>
<dbReference type="Gene3D" id="2.10.110.10">
    <property type="entry name" value="Cysteine Rich Protein"/>
    <property type="match status" value="3"/>
</dbReference>
<dbReference type="InterPro" id="IPR001781">
    <property type="entry name" value="Znf_LIM"/>
</dbReference>
<evidence type="ECO:0000313" key="11">
    <source>
        <dbReference type="Ensembl" id="ENSCSRP00000005482.1"/>
    </source>
</evidence>
<evidence type="ECO:0000256" key="5">
    <source>
        <dbReference type="ARBA" id="ARBA00022737"/>
    </source>
</evidence>
<dbReference type="GO" id="GO:0046872">
    <property type="term" value="F:metal ion binding"/>
    <property type="evidence" value="ECO:0007669"/>
    <property type="project" value="UniProtKB-KW"/>
</dbReference>
<dbReference type="GO" id="GO:0007179">
    <property type="term" value="P:transforming growth factor beta receptor signaling pathway"/>
    <property type="evidence" value="ECO:0007669"/>
    <property type="project" value="TreeGrafter"/>
</dbReference>
<evidence type="ECO:0000256" key="4">
    <source>
        <dbReference type="ARBA" id="ARBA00022723"/>
    </source>
</evidence>
<keyword evidence="6 9" id="KW-0862">Zinc</keyword>
<keyword evidence="7" id="KW-0965">Cell junction</keyword>
<dbReference type="Ensembl" id="ENSCSRT00000005651.1">
    <property type="protein sequence ID" value="ENSCSRP00000005482.1"/>
    <property type="gene ID" value="ENSCSRG00000004097.1"/>
</dbReference>
<dbReference type="GO" id="GO:0005925">
    <property type="term" value="C:focal adhesion"/>
    <property type="evidence" value="ECO:0007669"/>
    <property type="project" value="UniProtKB-SubCell"/>
</dbReference>
<keyword evidence="5" id="KW-0677">Repeat</keyword>
<dbReference type="GO" id="GO:0043542">
    <property type="term" value="P:endothelial cell migration"/>
    <property type="evidence" value="ECO:0007669"/>
    <property type="project" value="TreeGrafter"/>
</dbReference>
<dbReference type="SUPFAM" id="SSF57716">
    <property type="entry name" value="Glucocorticoid receptor-like (DNA-binding domain)"/>
    <property type="match status" value="3"/>
</dbReference>
<reference evidence="11" key="2">
    <citation type="submission" date="2025-09" db="UniProtKB">
        <authorList>
            <consortium name="Ensembl"/>
        </authorList>
    </citation>
    <scope>IDENTIFICATION</scope>
</reference>
<feature type="domain" description="LIM zinc-binding" evidence="10">
    <location>
        <begin position="118"/>
        <end position="177"/>
    </location>
</feature>
<feature type="domain" description="LIM zinc-binding" evidence="10">
    <location>
        <begin position="1"/>
        <end position="61"/>
    </location>
</feature>
<accession>A0A8C3RXH1</accession>
<dbReference type="PANTHER" id="PTHR24216">
    <property type="entry name" value="PAXILLIN-RELATED"/>
    <property type="match status" value="1"/>
</dbReference>
<dbReference type="GO" id="GO:0005737">
    <property type="term" value="C:cytoplasm"/>
    <property type="evidence" value="ECO:0007669"/>
    <property type="project" value="UniProtKB-SubCell"/>
</dbReference>
<reference evidence="11" key="1">
    <citation type="submission" date="2025-08" db="UniProtKB">
        <authorList>
            <consortium name="Ensembl"/>
        </authorList>
    </citation>
    <scope>IDENTIFICATION</scope>
</reference>